<reference evidence="2 3" key="1">
    <citation type="journal article" date="2010" name="Stand. Genomic Sci.">
        <title>Complete genome sequence of Desulfarculus baarsii type strain (2st14).</title>
        <authorList>
            <person name="Sun H."/>
            <person name="Spring S."/>
            <person name="Lapidus A."/>
            <person name="Davenport K."/>
            <person name="Del Rio T.G."/>
            <person name="Tice H."/>
            <person name="Nolan M."/>
            <person name="Copeland A."/>
            <person name="Cheng J.F."/>
            <person name="Lucas S."/>
            <person name="Tapia R."/>
            <person name="Goodwin L."/>
            <person name="Pitluck S."/>
            <person name="Ivanova N."/>
            <person name="Pagani I."/>
            <person name="Mavromatis K."/>
            <person name="Ovchinnikova G."/>
            <person name="Pati A."/>
            <person name="Chen A."/>
            <person name="Palaniappan K."/>
            <person name="Hauser L."/>
            <person name="Chang Y.J."/>
            <person name="Jeffries C.D."/>
            <person name="Detter J.C."/>
            <person name="Han C."/>
            <person name="Rohde M."/>
            <person name="Brambilla E."/>
            <person name="Goker M."/>
            <person name="Woyke T."/>
            <person name="Bristow J."/>
            <person name="Eisen J.A."/>
            <person name="Markowitz V."/>
            <person name="Hugenholtz P."/>
            <person name="Kyrpides N.C."/>
            <person name="Klenk H.P."/>
            <person name="Land M."/>
        </authorList>
    </citation>
    <scope>NUCLEOTIDE SEQUENCE [LARGE SCALE GENOMIC DNA]</scope>
    <source>
        <strain evidence="3">ATCC 33931 / DSM 2075 / LMG 7858 / VKM B-1802 / 2st14</strain>
    </source>
</reference>
<name>E1QDN2_DESB2</name>
<protein>
    <submittedName>
        <fullName evidence="2">Uncharacterized protein</fullName>
    </submittedName>
</protein>
<dbReference type="eggNOG" id="ENOG503352W">
    <property type="taxonomic scope" value="Bacteria"/>
</dbReference>
<dbReference type="RefSeq" id="WP_013257007.1">
    <property type="nucleotide sequence ID" value="NC_014365.1"/>
</dbReference>
<evidence type="ECO:0000256" key="1">
    <source>
        <dbReference type="SAM" id="MobiDB-lite"/>
    </source>
</evidence>
<keyword evidence="3" id="KW-1185">Reference proteome</keyword>
<accession>E1QDN2</accession>
<dbReference type="KEGG" id="dbr:Deba_0172"/>
<evidence type="ECO:0000313" key="2">
    <source>
        <dbReference type="EMBL" id="ADK83551.1"/>
    </source>
</evidence>
<dbReference type="Pfam" id="PF19620">
    <property type="entry name" value="DUF6125"/>
    <property type="match status" value="1"/>
</dbReference>
<dbReference type="Proteomes" id="UP000009047">
    <property type="component" value="Chromosome"/>
</dbReference>
<proteinExistence type="predicted"/>
<organism evidence="2 3">
    <name type="scientific">Desulfarculus baarsii (strain ATCC 33931 / DSM 2075 / LMG 7858 / VKM B-1802 / 2st14)</name>
    <dbReference type="NCBI Taxonomy" id="644282"/>
    <lineage>
        <taxon>Bacteria</taxon>
        <taxon>Pseudomonadati</taxon>
        <taxon>Thermodesulfobacteriota</taxon>
        <taxon>Desulfarculia</taxon>
        <taxon>Desulfarculales</taxon>
        <taxon>Desulfarculaceae</taxon>
        <taxon>Desulfarculus</taxon>
    </lineage>
</organism>
<sequence>MKFDGKQAPEWMDKNQLKQLLTRGWMTHDAMWFQQCLAEVGVERANKLNRGAIRAMAGREVTRLKAALGVERVTDMAGLRRFMVAGLELSVGDFMSFGWEWGPSSMRMVMERCFAQRGMTALGVADRYECGIYERIYAWLDALGVEHHDDCPTNLCQMIHYGHCRREMFFRFPDASPTPPQKPLNGNSSGAVASSKG</sequence>
<dbReference type="OrthoDB" id="9793253at2"/>
<dbReference type="HOGENOM" id="CLU_1552841_0_0_7"/>
<feature type="region of interest" description="Disordered" evidence="1">
    <location>
        <begin position="177"/>
        <end position="197"/>
    </location>
</feature>
<gene>
    <name evidence="2" type="ordered locus">Deba_0172</name>
</gene>
<evidence type="ECO:0000313" key="3">
    <source>
        <dbReference type="Proteomes" id="UP000009047"/>
    </source>
</evidence>
<dbReference type="AlphaFoldDB" id="E1QDN2"/>
<feature type="compositionally biased region" description="Polar residues" evidence="1">
    <location>
        <begin position="184"/>
        <end position="197"/>
    </location>
</feature>
<dbReference type="EMBL" id="CP002085">
    <property type="protein sequence ID" value="ADK83551.1"/>
    <property type="molecule type" value="Genomic_DNA"/>
</dbReference>